<dbReference type="AlphaFoldDB" id="A0AAN6XIS3"/>
<evidence type="ECO:0000313" key="2">
    <source>
        <dbReference type="EMBL" id="KAK4199292.1"/>
    </source>
</evidence>
<feature type="region of interest" description="Disordered" evidence="1">
    <location>
        <begin position="1"/>
        <end position="253"/>
    </location>
</feature>
<gene>
    <name evidence="2" type="ORF">QBC40DRAFT_282254</name>
</gene>
<feature type="region of interest" description="Disordered" evidence="1">
    <location>
        <begin position="290"/>
        <end position="321"/>
    </location>
</feature>
<accession>A0AAN6XIS3</accession>
<feature type="compositionally biased region" description="Low complexity" evidence="1">
    <location>
        <begin position="75"/>
        <end position="88"/>
    </location>
</feature>
<feature type="compositionally biased region" description="Polar residues" evidence="1">
    <location>
        <begin position="1"/>
        <end position="15"/>
    </location>
</feature>
<evidence type="ECO:0000256" key="1">
    <source>
        <dbReference type="SAM" id="MobiDB-lite"/>
    </source>
</evidence>
<reference evidence="2" key="2">
    <citation type="submission" date="2023-05" db="EMBL/GenBank/DDBJ databases">
        <authorList>
            <consortium name="Lawrence Berkeley National Laboratory"/>
            <person name="Steindorff A."/>
            <person name="Hensen N."/>
            <person name="Bonometti L."/>
            <person name="Westerberg I."/>
            <person name="Brannstrom I.O."/>
            <person name="Guillou S."/>
            <person name="Cros-Aarteil S."/>
            <person name="Calhoun S."/>
            <person name="Haridas S."/>
            <person name="Kuo A."/>
            <person name="Mondo S."/>
            <person name="Pangilinan J."/>
            <person name="Riley R."/>
            <person name="Labutti K."/>
            <person name="Andreopoulos B."/>
            <person name="Lipzen A."/>
            <person name="Chen C."/>
            <person name="Yanf M."/>
            <person name="Daum C."/>
            <person name="Ng V."/>
            <person name="Clum A."/>
            <person name="Ohm R."/>
            <person name="Martin F."/>
            <person name="Silar P."/>
            <person name="Natvig D."/>
            <person name="Lalanne C."/>
            <person name="Gautier V."/>
            <person name="Ament-Velasquez S.L."/>
            <person name="Kruys A."/>
            <person name="Hutchinson M.I."/>
            <person name="Powell A.J."/>
            <person name="Barry K."/>
            <person name="Miller A.N."/>
            <person name="Grigoriev I.V."/>
            <person name="Debuchy R."/>
            <person name="Gladieux P."/>
            <person name="Thoren M.H."/>
            <person name="Johannesson H."/>
        </authorList>
    </citation>
    <scope>NUCLEOTIDE SEQUENCE</scope>
    <source>
        <strain evidence="2">CBS 315.58</strain>
    </source>
</reference>
<dbReference type="EMBL" id="MU863934">
    <property type="protein sequence ID" value="KAK4199292.1"/>
    <property type="molecule type" value="Genomic_DNA"/>
</dbReference>
<keyword evidence="3" id="KW-1185">Reference proteome</keyword>
<proteinExistence type="predicted"/>
<organism evidence="2 3">
    <name type="scientific">Triangularia verruculosa</name>
    <dbReference type="NCBI Taxonomy" id="2587418"/>
    <lineage>
        <taxon>Eukaryota</taxon>
        <taxon>Fungi</taxon>
        <taxon>Dikarya</taxon>
        <taxon>Ascomycota</taxon>
        <taxon>Pezizomycotina</taxon>
        <taxon>Sordariomycetes</taxon>
        <taxon>Sordariomycetidae</taxon>
        <taxon>Sordariales</taxon>
        <taxon>Podosporaceae</taxon>
        <taxon>Triangularia</taxon>
    </lineage>
</organism>
<comment type="caution">
    <text evidence="2">The sequence shown here is derived from an EMBL/GenBank/DDBJ whole genome shotgun (WGS) entry which is preliminary data.</text>
</comment>
<dbReference type="Proteomes" id="UP001303160">
    <property type="component" value="Unassembled WGS sequence"/>
</dbReference>
<name>A0AAN6XIS3_9PEZI</name>
<feature type="compositionally biased region" description="Polar residues" evidence="1">
    <location>
        <begin position="38"/>
        <end position="61"/>
    </location>
</feature>
<sequence>MSTVPRRSNSTNPRPGSSAFPKVPQSSLTPQPLDIKRSNTTAEAQSSREPQESRSTPYSSSTRERIDPRAPLSPIPSSSGSRSTPYSSTQRERTELRSSAAPRPLQTAQALNRRPSNSTEATGHRRRPSLGGESIGQFASSRRPSAPEHARRPSASNSQANISPRRPSAPTHTRRPSGSTYPHQHNRRPSGPTYQPQPQPQSHQHKRRPPAAHQQHQHSKRPSAPGGGGGGGSGSAGGVSGRPQITQQVDQATKTQINQTYAVTMMASPYNPLPFFLPIPLGIAMLLTPSGKDRNKAPPAGPAGGNGPAPAMGAGTVGGRR</sequence>
<reference evidence="2" key="1">
    <citation type="journal article" date="2023" name="Mol. Phylogenet. Evol.">
        <title>Genome-scale phylogeny and comparative genomics of the fungal order Sordariales.</title>
        <authorList>
            <person name="Hensen N."/>
            <person name="Bonometti L."/>
            <person name="Westerberg I."/>
            <person name="Brannstrom I.O."/>
            <person name="Guillou S."/>
            <person name="Cros-Aarteil S."/>
            <person name="Calhoun S."/>
            <person name="Haridas S."/>
            <person name="Kuo A."/>
            <person name="Mondo S."/>
            <person name="Pangilinan J."/>
            <person name="Riley R."/>
            <person name="LaButti K."/>
            <person name="Andreopoulos B."/>
            <person name="Lipzen A."/>
            <person name="Chen C."/>
            <person name="Yan M."/>
            <person name="Daum C."/>
            <person name="Ng V."/>
            <person name="Clum A."/>
            <person name="Steindorff A."/>
            <person name="Ohm R.A."/>
            <person name="Martin F."/>
            <person name="Silar P."/>
            <person name="Natvig D.O."/>
            <person name="Lalanne C."/>
            <person name="Gautier V."/>
            <person name="Ament-Velasquez S.L."/>
            <person name="Kruys A."/>
            <person name="Hutchinson M.I."/>
            <person name="Powell A.J."/>
            <person name="Barry K."/>
            <person name="Miller A.N."/>
            <person name="Grigoriev I.V."/>
            <person name="Debuchy R."/>
            <person name="Gladieux P."/>
            <person name="Hiltunen Thoren M."/>
            <person name="Johannesson H."/>
        </authorList>
    </citation>
    <scope>NUCLEOTIDE SEQUENCE</scope>
    <source>
        <strain evidence="2">CBS 315.58</strain>
    </source>
</reference>
<evidence type="ECO:0000313" key="3">
    <source>
        <dbReference type="Proteomes" id="UP001303160"/>
    </source>
</evidence>
<feature type="compositionally biased region" description="Basic residues" evidence="1">
    <location>
        <begin position="203"/>
        <end position="221"/>
    </location>
</feature>
<feature type="compositionally biased region" description="Polar residues" evidence="1">
    <location>
        <begin position="106"/>
        <end position="121"/>
    </location>
</feature>
<feature type="compositionally biased region" description="Gly residues" evidence="1">
    <location>
        <begin position="225"/>
        <end position="240"/>
    </location>
</feature>
<protein>
    <submittedName>
        <fullName evidence="2">Uncharacterized protein</fullName>
    </submittedName>
</protein>
<feature type="compositionally biased region" description="Polar residues" evidence="1">
    <location>
        <begin position="243"/>
        <end position="253"/>
    </location>
</feature>